<dbReference type="Proteomes" id="UP000076408">
    <property type="component" value="Unassembled WGS sequence"/>
</dbReference>
<dbReference type="VEuPathDB" id="VectorBase:ASTE007479"/>
<name>A0A182YRS1_ANOST</name>
<dbReference type="VEuPathDB" id="VectorBase:ASTEI20_041920"/>
<organism evidence="1 2">
    <name type="scientific">Anopheles stephensi</name>
    <name type="common">Indo-Pakistan malaria mosquito</name>
    <dbReference type="NCBI Taxonomy" id="30069"/>
    <lineage>
        <taxon>Eukaryota</taxon>
        <taxon>Metazoa</taxon>
        <taxon>Ecdysozoa</taxon>
        <taxon>Arthropoda</taxon>
        <taxon>Hexapoda</taxon>
        <taxon>Insecta</taxon>
        <taxon>Pterygota</taxon>
        <taxon>Neoptera</taxon>
        <taxon>Endopterygota</taxon>
        <taxon>Diptera</taxon>
        <taxon>Nematocera</taxon>
        <taxon>Culicoidea</taxon>
        <taxon>Culicidae</taxon>
        <taxon>Anophelinae</taxon>
        <taxon>Anopheles</taxon>
    </lineage>
</organism>
<accession>A0A182YRS1</accession>
<dbReference type="EnsemblMetazoa" id="ASTEI11157-RA">
    <property type="protein sequence ID" value="ASTEI11157-PA"/>
    <property type="gene ID" value="ASTEI11157"/>
</dbReference>
<sequence>MLEHDPNAPLLTRCVLASATLLDSPAEHWMRLLESAVGSYLRSSPDASWMQALRTVGCTALSRWQSALLQQHRLPLCLTLHYLYHWHHSRHDAAAQLALFNQLEFKVFELAEWQLYPLWCTIIYTVLAVRPEPHASIRTTIGLLGAVSESSTFWVVGVLKKILGKEKASAARATHCLISYALAALLAHAYARRTPADERSAADDYSDGGTELFTLPKLLSAPNKRTSRARIATTALEHFKAACSASGGHKEHQARIVDAIVATDGSEQDMPRRVLQHAKDIIVLLEGRAEPYLSTLLDAITAGTGQLF</sequence>
<proteinExistence type="predicted"/>
<dbReference type="OMA" id="FELAEWQ"/>
<evidence type="ECO:0000313" key="1">
    <source>
        <dbReference type="EnsemblMetazoa" id="ASTEI11157-PA"/>
    </source>
</evidence>
<dbReference type="STRING" id="30069.A0A182YRS1"/>
<reference evidence="1" key="2">
    <citation type="submission" date="2020-05" db="UniProtKB">
        <authorList>
            <consortium name="EnsemblMetazoa"/>
        </authorList>
    </citation>
    <scope>IDENTIFICATION</scope>
    <source>
        <strain evidence="1">Indian</strain>
    </source>
</reference>
<keyword evidence="2" id="KW-1185">Reference proteome</keyword>
<dbReference type="VEuPathDB" id="VectorBase:ASTEI11157"/>
<reference evidence="2" key="1">
    <citation type="journal article" date="2014" name="Genome Biol.">
        <title>Genome analysis of a major urban malaria vector mosquito, Anopheles stephensi.</title>
        <authorList>
            <person name="Jiang X."/>
            <person name="Peery A."/>
            <person name="Hall A.B."/>
            <person name="Sharma A."/>
            <person name="Chen X.G."/>
            <person name="Waterhouse R.M."/>
            <person name="Komissarov A."/>
            <person name="Riehle M.M."/>
            <person name="Shouche Y."/>
            <person name="Sharakhova M.V."/>
            <person name="Lawson D."/>
            <person name="Pakpour N."/>
            <person name="Arensburger P."/>
            <person name="Davidson V.L."/>
            <person name="Eiglmeier K."/>
            <person name="Emrich S."/>
            <person name="George P."/>
            <person name="Kennedy R.C."/>
            <person name="Mane S.P."/>
            <person name="Maslen G."/>
            <person name="Oringanje C."/>
            <person name="Qi Y."/>
            <person name="Settlage R."/>
            <person name="Tojo M."/>
            <person name="Tubio J.M."/>
            <person name="Unger M.F."/>
            <person name="Wang B."/>
            <person name="Vernick K.D."/>
            <person name="Ribeiro J.M."/>
            <person name="James A.A."/>
            <person name="Michel K."/>
            <person name="Riehle M.A."/>
            <person name="Luckhart S."/>
            <person name="Sharakhov I.V."/>
            <person name="Tu Z."/>
        </authorList>
    </citation>
    <scope>NUCLEOTIDE SEQUENCE [LARGE SCALE GENOMIC DNA]</scope>
    <source>
        <strain evidence="2">Indian</strain>
    </source>
</reference>
<evidence type="ECO:0000313" key="2">
    <source>
        <dbReference type="Proteomes" id="UP000076408"/>
    </source>
</evidence>
<protein>
    <submittedName>
        <fullName evidence="1">Uncharacterized protein</fullName>
    </submittedName>
</protein>
<dbReference type="AlphaFoldDB" id="A0A182YRS1"/>